<protein>
    <recommendedName>
        <fullName evidence="4">Transmembrane protein</fullName>
    </recommendedName>
</protein>
<organism evidence="2 3">
    <name type="scientific">Streptomyces levis</name>
    <dbReference type="NCBI Taxonomy" id="285566"/>
    <lineage>
        <taxon>Bacteria</taxon>
        <taxon>Bacillati</taxon>
        <taxon>Actinomycetota</taxon>
        <taxon>Actinomycetes</taxon>
        <taxon>Kitasatosporales</taxon>
        <taxon>Streptomycetaceae</taxon>
        <taxon>Streptomyces</taxon>
    </lineage>
</organism>
<feature type="transmembrane region" description="Helical" evidence="1">
    <location>
        <begin position="126"/>
        <end position="147"/>
    </location>
</feature>
<keyword evidence="1" id="KW-0812">Transmembrane</keyword>
<keyword evidence="3" id="KW-1185">Reference proteome</keyword>
<evidence type="ECO:0000313" key="3">
    <source>
        <dbReference type="Proteomes" id="UP001501095"/>
    </source>
</evidence>
<evidence type="ECO:0008006" key="4">
    <source>
        <dbReference type="Google" id="ProtNLM"/>
    </source>
</evidence>
<name>A0ABN3N3Y6_9ACTN</name>
<feature type="transmembrane region" description="Helical" evidence="1">
    <location>
        <begin position="84"/>
        <end position="106"/>
    </location>
</feature>
<gene>
    <name evidence="2" type="ORF">GCM10010423_00770</name>
</gene>
<dbReference type="RefSeq" id="WP_344532590.1">
    <property type="nucleotide sequence ID" value="NZ_BAAATM010000001.1"/>
</dbReference>
<comment type="caution">
    <text evidence="2">The sequence shown here is derived from an EMBL/GenBank/DDBJ whole genome shotgun (WGS) entry which is preliminary data.</text>
</comment>
<keyword evidence="1" id="KW-0472">Membrane</keyword>
<evidence type="ECO:0000313" key="2">
    <source>
        <dbReference type="EMBL" id="GAA2514043.1"/>
    </source>
</evidence>
<dbReference type="Proteomes" id="UP001501095">
    <property type="component" value="Unassembled WGS sequence"/>
</dbReference>
<reference evidence="2 3" key="1">
    <citation type="journal article" date="2019" name="Int. J. Syst. Evol. Microbiol.">
        <title>The Global Catalogue of Microorganisms (GCM) 10K type strain sequencing project: providing services to taxonomists for standard genome sequencing and annotation.</title>
        <authorList>
            <consortium name="The Broad Institute Genomics Platform"/>
            <consortium name="The Broad Institute Genome Sequencing Center for Infectious Disease"/>
            <person name="Wu L."/>
            <person name="Ma J."/>
        </authorList>
    </citation>
    <scope>NUCLEOTIDE SEQUENCE [LARGE SCALE GENOMIC DNA]</scope>
    <source>
        <strain evidence="2 3">JCM 6924</strain>
    </source>
</reference>
<evidence type="ECO:0000256" key="1">
    <source>
        <dbReference type="SAM" id="Phobius"/>
    </source>
</evidence>
<keyword evidence="1" id="KW-1133">Transmembrane helix</keyword>
<sequence length="220" mass="22566">MTHPPRLRPEDRADFAAAVDLALGTADIRDALAADPDGHSAAHLRADALARADTLAAADAEPYRVYLSLRGAARRETPPGGGGGLLPALAVLTPLVSGTSAAALLLVGGVLRAARTPGPLPGSLAAAGWTLALVAALSGLVALAALLRTALRRDAVPPAPDQVEHARRVWRRALVDDGVLPHLRHLLASSAEAAITPCFPADTLTPCPARARKDTTPCSD</sequence>
<accession>A0ABN3N3Y6</accession>
<dbReference type="EMBL" id="BAAATM010000001">
    <property type="protein sequence ID" value="GAA2514043.1"/>
    <property type="molecule type" value="Genomic_DNA"/>
</dbReference>
<proteinExistence type="predicted"/>